<protein>
    <submittedName>
        <fullName evidence="3">Uncharacterized protein</fullName>
    </submittedName>
</protein>
<dbReference type="Proteomes" id="UP000003558">
    <property type="component" value="Unassembled WGS sequence"/>
</dbReference>
<evidence type="ECO:0000256" key="1">
    <source>
        <dbReference type="SAM" id="MobiDB-lite"/>
    </source>
</evidence>
<dbReference type="STRING" id="1027371.GOALK_029_00480"/>
<evidence type="ECO:0000256" key="2">
    <source>
        <dbReference type="SAM" id="Phobius"/>
    </source>
</evidence>
<organism evidence="3 4">
    <name type="scientific">Gordonia alkanivorans NBRC 16433</name>
    <dbReference type="NCBI Taxonomy" id="1027371"/>
    <lineage>
        <taxon>Bacteria</taxon>
        <taxon>Bacillati</taxon>
        <taxon>Actinomycetota</taxon>
        <taxon>Actinomycetes</taxon>
        <taxon>Mycobacteriales</taxon>
        <taxon>Gordoniaceae</taxon>
        <taxon>Gordonia</taxon>
    </lineage>
</organism>
<keyword evidence="2" id="KW-0812">Transmembrane</keyword>
<evidence type="ECO:0000313" key="4">
    <source>
        <dbReference type="Proteomes" id="UP000003558"/>
    </source>
</evidence>
<keyword evidence="2" id="KW-1133">Transmembrane helix</keyword>
<proteinExistence type="predicted"/>
<dbReference type="AlphaFoldDB" id="F9VS04"/>
<dbReference type="EMBL" id="BACI01000029">
    <property type="protein sequence ID" value="GAA11393.1"/>
    <property type="molecule type" value="Genomic_DNA"/>
</dbReference>
<evidence type="ECO:0000313" key="3">
    <source>
        <dbReference type="EMBL" id="GAA11393.1"/>
    </source>
</evidence>
<feature type="transmembrane region" description="Helical" evidence="2">
    <location>
        <begin position="25"/>
        <end position="44"/>
    </location>
</feature>
<feature type="compositionally biased region" description="Basic and acidic residues" evidence="1">
    <location>
        <begin position="53"/>
        <end position="64"/>
    </location>
</feature>
<name>F9VS04_9ACTN</name>
<comment type="caution">
    <text evidence="3">The sequence shown here is derived from an EMBL/GenBank/DDBJ whole genome shotgun (WGS) entry which is preliminary data.</text>
</comment>
<reference evidence="3 4" key="1">
    <citation type="submission" date="2011-05" db="EMBL/GenBank/DDBJ databases">
        <title>Whole genome shotgun sequence of Gordonia alkanivorans NBRC 16433.</title>
        <authorList>
            <person name="Hosoyama A."/>
            <person name="Nakamura S."/>
            <person name="Takarada H."/>
            <person name="Tsuchikane K."/>
            <person name="Yamazaki S."/>
            <person name="Fujita N."/>
        </authorList>
    </citation>
    <scope>NUCLEOTIDE SEQUENCE [LARGE SCALE GENOMIC DNA]</scope>
    <source>
        <strain evidence="3 4">NBRC 16433</strain>
    </source>
</reference>
<sequence length="91" mass="10196">MFTDTNEWLYSLPVNVSEHQEERRMVALIVGLFAPVGLTVFTVGMDRFQRRMEYPGGNRRRDSLDTASEAGATTPCPDQLPRAEPAVLKLA</sequence>
<keyword evidence="2" id="KW-0472">Membrane</keyword>
<accession>F9VS04</accession>
<gene>
    <name evidence="3" type="ORF">GOALK_029_00480</name>
</gene>
<feature type="region of interest" description="Disordered" evidence="1">
    <location>
        <begin position="53"/>
        <end position="91"/>
    </location>
</feature>